<evidence type="ECO:0000313" key="3">
    <source>
        <dbReference type="Proteomes" id="UP001165090"/>
    </source>
</evidence>
<accession>A0ABQ5RMZ9</accession>
<sequence length="123" mass="14130">KMALSLQRSSFGRCVVQRPQPAQRVLVSTPRRQLCKPCPAIEIDFSDPDTQISLAGMVFGLVAGIGAPFWYINRAEKDEERLEELRALNRATFSQTGEYMSDEEIAKIRKPKWTDRREWVDDD</sequence>
<evidence type="ECO:0000256" key="1">
    <source>
        <dbReference type="SAM" id="Phobius"/>
    </source>
</evidence>
<keyword evidence="1" id="KW-0812">Transmembrane</keyword>
<dbReference type="Proteomes" id="UP001165090">
    <property type="component" value="Unassembled WGS sequence"/>
</dbReference>
<reference evidence="2 3" key="1">
    <citation type="journal article" date="2023" name="IScience">
        <title>Expanded male sex-determining region conserved during the evolution of homothallism in the green alga Volvox.</title>
        <authorList>
            <person name="Yamamoto K."/>
            <person name="Matsuzaki R."/>
            <person name="Mahakham W."/>
            <person name="Heman W."/>
            <person name="Sekimoto H."/>
            <person name="Kawachi M."/>
            <person name="Minakuchi Y."/>
            <person name="Toyoda A."/>
            <person name="Nozaki H."/>
        </authorList>
    </citation>
    <scope>NUCLEOTIDE SEQUENCE [LARGE SCALE GENOMIC DNA]</scope>
    <source>
        <strain evidence="2 3">NIES-4468</strain>
    </source>
</reference>
<evidence type="ECO:0000313" key="2">
    <source>
        <dbReference type="EMBL" id="GLI58811.1"/>
    </source>
</evidence>
<comment type="caution">
    <text evidence="2">The sequence shown here is derived from an EMBL/GenBank/DDBJ whole genome shotgun (WGS) entry which is preliminary data.</text>
</comment>
<name>A0ABQ5RMZ9_9CHLO</name>
<keyword evidence="1" id="KW-1133">Transmembrane helix</keyword>
<keyword evidence="3" id="KW-1185">Reference proteome</keyword>
<keyword evidence="1" id="KW-0472">Membrane</keyword>
<proteinExistence type="predicted"/>
<dbReference type="EMBL" id="BSDZ01000003">
    <property type="protein sequence ID" value="GLI58811.1"/>
    <property type="molecule type" value="Genomic_DNA"/>
</dbReference>
<organism evidence="2 3">
    <name type="scientific">Volvox africanus</name>
    <dbReference type="NCBI Taxonomy" id="51714"/>
    <lineage>
        <taxon>Eukaryota</taxon>
        <taxon>Viridiplantae</taxon>
        <taxon>Chlorophyta</taxon>
        <taxon>core chlorophytes</taxon>
        <taxon>Chlorophyceae</taxon>
        <taxon>CS clade</taxon>
        <taxon>Chlamydomonadales</taxon>
        <taxon>Volvocaceae</taxon>
        <taxon>Volvox</taxon>
    </lineage>
</organism>
<gene>
    <name evidence="2" type="ORF">VaNZ11_000577</name>
</gene>
<feature type="transmembrane region" description="Helical" evidence="1">
    <location>
        <begin position="52"/>
        <end position="72"/>
    </location>
</feature>
<feature type="non-terminal residue" evidence="2">
    <location>
        <position position="1"/>
    </location>
</feature>
<protein>
    <submittedName>
        <fullName evidence="2">Uncharacterized protein</fullName>
    </submittedName>
</protein>